<evidence type="ECO:0000313" key="2">
    <source>
        <dbReference type="Proteomes" id="UP000799750"/>
    </source>
</evidence>
<name>A0A6A6R5A8_9PEZI</name>
<dbReference type="OrthoDB" id="10445120at2759"/>
<dbReference type="EMBL" id="MU004184">
    <property type="protein sequence ID" value="KAF2499656.1"/>
    <property type="molecule type" value="Genomic_DNA"/>
</dbReference>
<accession>A0A6A6R5A8</accession>
<keyword evidence="2" id="KW-1185">Reference proteome</keyword>
<dbReference type="Proteomes" id="UP000799750">
    <property type="component" value="Unassembled WGS sequence"/>
</dbReference>
<sequence>MSKHRFTEKTLELEEFVPKRWFFEIYEDKDPEEICARIRYVTDRAIERIDLGGRQRNFRTEVGWNKENEDPGTGRFRRHFLNLLIRHRFERRRQCGKRIRKANHTPLHHHFPSKTPSCYTPGLIREGAGKWVRHIEGIHGYTHNVLSQVQV</sequence>
<reference evidence="1" key="1">
    <citation type="journal article" date="2020" name="Stud. Mycol.">
        <title>101 Dothideomycetes genomes: a test case for predicting lifestyles and emergence of pathogens.</title>
        <authorList>
            <person name="Haridas S."/>
            <person name="Albert R."/>
            <person name="Binder M."/>
            <person name="Bloem J."/>
            <person name="Labutti K."/>
            <person name="Salamov A."/>
            <person name="Andreopoulos B."/>
            <person name="Baker S."/>
            <person name="Barry K."/>
            <person name="Bills G."/>
            <person name="Bluhm B."/>
            <person name="Cannon C."/>
            <person name="Castanera R."/>
            <person name="Culley D."/>
            <person name="Daum C."/>
            <person name="Ezra D."/>
            <person name="Gonzalez J."/>
            <person name="Henrissat B."/>
            <person name="Kuo A."/>
            <person name="Liang C."/>
            <person name="Lipzen A."/>
            <person name="Lutzoni F."/>
            <person name="Magnuson J."/>
            <person name="Mondo S."/>
            <person name="Nolan M."/>
            <person name="Ohm R."/>
            <person name="Pangilinan J."/>
            <person name="Park H.-J."/>
            <person name="Ramirez L."/>
            <person name="Alfaro M."/>
            <person name="Sun H."/>
            <person name="Tritt A."/>
            <person name="Yoshinaga Y."/>
            <person name="Zwiers L.-H."/>
            <person name="Turgeon B."/>
            <person name="Goodwin S."/>
            <person name="Spatafora J."/>
            <person name="Crous P."/>
            <person name="Grigoriev I."/>
        </authorList>
    </citation>
    <scope>NUCLEOTIDE SEQUENCE</scope>
    <source>
        <strain evidence="1">CBS 269.34</strain>
    </source>
</reference>
<gene>
    <name evidence="1" type="ORF">BU16DRAFT_535980</name>
</gene>
<protein>
    <submittedName>
        <fullName evidence="1">Uncharacterized protein</fullName>
    </submittedName>
</protein>
<dbReference type="AlphaFoldDB" id="A0A6A6R5A8"/>
<proteinExistence type="predicted"/>
<evidence type="ECO:0000313" key="1">
    <source>
        <dbReference type="EMBL" id="KAF2499656.1"/>
    </source>
</evidence>
<organism evidence="1 2">
    <name type="scientific">Lophium mytilinum</name>
    <dbReference type="NCBI Taxonomy" id="390894"/>
    <lineage>
        <taxon>Eukaryota</taxon>
        <taxon>Fungi</taxon>
        <taxon>Dikarya</taxon>
        <taxon>Ascomycota</taxon>
        <taxon>Pezizomycotina</taxon>
        <taxon>Dothideomycetes</taxon>
        <taxon>Pleosporomycetidae</taxon>
        <taxon>Mytilinidiales</taxon>
        <taxon>Mytilinidiaceae</taxon>
        <taxon>Lophium</taxon>
    </lineage>
</organism>